<reference evidence="1" key="1">
    <citation type="journal article" date="2020" name="New Phytol.">
        <title>Comparative genomics reveals dynamic genome evolution in host specialist ectomycorrhizal fungi.</title>
        <authorList>
            <person name="Lofgren L.A."/>
            <person name="Nguyen N.H."/>
            <person name="Vilgalys R."/>
            <person name="Ruytinx J."/>
            <person name="Liao H.L."/>
            <person name="Branco S."/>
            <person name="Kuo A."/>
            <person name="LaButti K."/>
            <person name="Lipzen A."/>
            <person name="Andreopoulos W."/>
            <person name="Pangilinan J."/>
            <person name="Riley R."/>
            <person name="Hundley H."/>
            <person name="Na H."/>
            <person name="Barry K."/>
            <person name="Grigoriev I.V."/>
            <person name="Stajich J.E."/>
            <person name="Kennedy P.G."/>
        </authorList>
    </citation>
    <scope>NUCLEOTIDE SEQUENCE</scope>
    <source>
        <strain evidence="1">DOB743</strain>
    </source>
</reference>
<organism evidence="1 2">
    <name type="scientific">Suillus placidus</name>
    <dbReference type="NCBI Taxonomy" id="48579"/>
    <lineage>
        <taxon>Eukaryota</taxon>
        <taxon>Fungi</taxon>
        <taxon>Dikarya</taxon>
        <taxon>Basidiomycota</taxon>
        <taxon>Agaricomycotina</taxon>
        <taxon>Agaricomycetes</taxon>
        <taxon>Agaricomycetidae</taxon>
        <taxon>Boletales</taxon>
        <taxon>Suillineae</taxon>
        <taxon>Suillaceae</taxon>
        <taxon>Suillus</taxon>
    </lineage>
</organism>
<evidence type="ECO:0000313" key="2">
    <source>
        <dbReference type="Proteomes" id="UP000714275"/>
    </source>
</evidence>
<name>A0A9P6ZND0_9AGAM</name>
<proteinExistence type="predicted"/>
<sequence length="300" mass="34641">MKYDDAKERILNTEVDLHLLQIIEERIFDGTIHREGIDILAEIFKNDDLRSMMLNPKNPPSLHNGSWNFDGKDTSKQLLKKAANYVLKKAMHRLVKKLAMDDPNKPGHPGNIIGILRKMIETTRFDSVQNSAINYLRIIADHEDARQAMVDVGIIEPLLFCLKATDVDIRALDDVLEKIAPHELLRGEIMKNDKVLAEMLSSHYPVEILRMTATLESLSSHREIRQKVQEMGEYQNLKKDALHYLDPHHHPHEHDLYASASQAIKSIIAAFDIYDRTTHQSDSDSYLDPYDYPEEIYQYM</sequence>
<dbReference type="AlphaFoldDB" id="A0A9P6ZND0"/>
<keyword evidence="2" id="KW-1185">Reference proteome</keyword>
<dbReference type="InterPro" id="IPR016024">
    <property type="entry name" value="ARM-type_fold"/>
</dbReference>
<dbReference type="Proteomes" id="UP000714275">
    <property type="component" value="Unassembled WGS sequence"/>
</dbReference>
<feature type="non-terminal residue" evidence="1">
    <location>
        <position position="1"/>
    </location>
</feature>
<dbReference type="EMBL" id="JABBWD010000048">
    <property type="protein sequence ID" value="KAG1773355.1"/>
    <property type="molecule type" value="Genomic_DNA"/>
</dbReference>
<gene>
    <name evidence="1" type="ORF">EV702DRAFT_1130409</name>
</gene>
<dbReference type="InterPro" id="IPR011989">
    <property type="entry name" value="ARM-like"/>
</dbReference>
<comment type="caution">
    <text evidence="1">The sequence shown here is derived from an EMBL/GenBank/DDBJ whole genome shotgun (WGS) entry which is preliminary data.</text>
</comment>
<dbReference type="Gene3D" id="1.25.10.10">
    <property type="entry name" value="Leucine-rich Repeat Variant"/>
    <property type="match status" value="1"/>
</dbReference>
<protein>
    <submittedName>
        <fullName evidence="1">Uncharacterized protein</fullName>
    </submittedName>
</protein>
<evidence type="ECO:0000313" key="1">
    <source>
        <dbReference type="EMBL" id="KAG1773355.1"/>
    </source>
</evidence>
<dbReference type="OrthoDB" id="2685962at2759"/>
<accession>A0A9P6ZND0</accession>
<dbReference type="SUPFAM" id="SSF48371">
    <property type="entry name" value="ARM repeat"/>
    <property type="match status" value="1"/>
</dbReference>